<dbReference type="InterPro" id="IPR046037">
    <property type="entry name" value="DUF5995"/>
</dbReference>
<dbReference type="Pfam" id="PF19458">
    <property type="entry name" value="DUF5995"/>
    <property type="match status" value="1"/>
</dbReference>
<evidence type="ECO:0000313" key="2">
    <source>
        <dbReference type="EMBL" id="BCK58086.1"/>
    </source>
</evidence>
<keyword evidence="3" id="KW-1185">Reference proteome</keyword>
<keyword evidence="1" id="KW-0732">Signal</keyword>
<accession>A0A7G1KU24</accession>
<name>A0A7G1KU24_9NOCA</name>
<proteinExistence type="predicted"/>
<feature type="signal peptide" evidence="1">
    <location>
        <begin position="1"/>
        <end position="20"/>
    </location>
</feature>
<sequence length="288" mass="30410">MIIVLAGVLALGVAPAAAFGADTPAVACGSPLADSEVDTITALSDTSTLAGAPLRRLEDAVERHRRITEILVAHGDRRGVFPLGLDTAEQLSVMPMQRDPAAFAESDYAHAISLELLRRFLVNLHAEFGGGAVEPHWAPYFALARQCEISSARLAMVGYNAHLTVDLAYSVAAVGTRPENAGDFFKIVDGIASVGFAIVDVTKAVYGGDLGPLWRLYFVGEGLDLLAGQGVATRPLLRIVDVGYNVVVFGNGLALQDPNTRDVAAVEIRALYDTANVAFEVLAALRGL</sequence>
<evidence type="ECO:0000313" key="3">
    <source>
        <dbReference type="Proteomes" id="UP000516173"/>
    </source>
</evidence>
<reference evidence="2 3" key="1">
    <citation type="submission" date="2020-08" db="EMBL/GenBank/DDBJ databases">
        <title>Genome Sequencing of Nocardia wallacei strain FMUON74 and assembly.</title>
        <authorList>
            <person name="Toyokawa M."/>
            <person name="Uesaka K."/>
        </authorList>
    </citation>
    <scope>NUCLEOTIDE SEQUENCE [LARGE SCALE GENOMIC DNA]</scope>
    <source>
        <strain evidence="2 3">FMUON74</strain>
    </source>
</reference>
<organism evidence="2 3">
    <name type="scientific">Nocardia wallacei</name>
    <dbReference type="NCBI Taxonomy" id="480035"/>
    <lineage>
        <taxon>Bacteria</taxon>
        <taxon>Bacillati</taxon>
        <taxon>Actinomycetota</taxon>
        <taxon>Actinomycetes</taxon>
        <taxon>Mycobacteriales</taxon>
        <taxon>Nocardiaceae</taxon>
        <taxon>Nocardia</taxon>
    </lineage>
</organism>
<gene>
    <name evidence="2" type="ORF">NWFMUON74_58580</name>
</gene>
<dbReference type="AlphaFoldDB" id="A0A7G1KU24"/>
<protein>
    <submittedName>
        <fullName evidence="2">Uncharacterized protein</fullName>
    </submittedName>
</protein>
<dbReference type="KEGG" id="nwl:NWFMUON74_58580"/>
<dbReference type="Proteomes" id="UP000516173">
    <property type="component" value="Chromosome"/>
</dbReference>
<dbReference type="EMBL" id="AP023396">
    <property type="protein sequence ID" value="BCK58086.1"/>
    <property type="molecule type" value="Genomic_DNA"/>
</dbReference>
<evidence type="ECO:0000256" key="1">
    <source>
        <dbReference type="SAM" id="SignalP"/>
    </source>
</evidence>
<feature type="chain" id="PRO_5038752820" evidence="1">
    <location>
        <begin position="21"/>
        <end position="288"/>
    </location>
</feature>